<gene>
    <name evidence="9" type="ORF">ZRA01_30530</name>
</gene>
<dbReference type="AlphaFoldDB" id="A0A4Y4D2I7"/>
<dbReference type="RefSeq" id="WP_141353844.1">
    <property type="nucleotide sequence ID" value="NZ_BJNV01000060.1"/>
</dbReference>
<dbReference type="PROSITE" id="PS51007">
    <property type="entry name" value="CYTC"/>
    <property type="match status" value="1"/>
</dbReference>
<evidence type="ECO:0000313" key="9">
    <source>
        <dbReference type="EMBL" id="GEC96980.1"/>
    </source>
</evidence>
<dbReference type="PANTHER" id="PTHR40942:SF4">
    <property type="entry name" value="CYTOCHROME C5"/>
    <property type="match status" value="1"/>
</dbReference>
<evidence type="ECO:0000313" key="10">
    <source>
        <dbReference type="Proteomes" id="UP000318422"/>
    </source>
</evidence>
<keyword evidence="10" id="KW-1185">Reference proteome</keyword>
<evidence type="ECO:0000256" key="7">
    <source>
        <dbReference type="SAM" id="SignalP"/>
    </source>
</evidence>
<proteinExistence type="predicted"/>
<evidence type="ECO:0000256" key="3">
    <source>
        <dbReference type="ARBA" id="ARBA00022723"/>
    </source>
</evidence>
<dbReference type="InterPro" id="IPR036909">
    <property type="entry name" value="Cyt_c-like_dom_sf"/>
</dbReference>
<evidence type="ECO:0000256" key="1">
    <source>
        <dbReference type="ARBA" id="ARBA00022448"/>
    </source>
</evidence>
<dbReference type="GO" id="GO:0009055">
    <property type="term" value="F:electron transfer activity"/>
    <property type="evidence" value="ECO:0007669"/>
    <property type="project" value="InterPro"/>
</dbReference>
<keyword evidence="7" id="KW-0732">Signal</keyword>
<dbReference type="GO" id="GO:0020037">
    <property type="term" value="F:heme binding"/>
    <property type="evidence" value="ECO:0007669"/>
    <property type="project" value="InterPro"/>
</dbReference>
<evidence type="ECO:0000256" key="4">
    <source>
        <dbReference type="ARBA" id="ARBA00022982"/>
    </source>
</evidence>
<keyword evidence="1" id="KW-0813">Transport</keyword>
<feature type="signal peptide" evidence="7">
    <location>
        <begin position="1"/>
        <end position="29"/>
    </location>
</feature>
<dbReference type="Proteomes" id="UP000318422">
    <property type="component" value="Unassembled WGS sequence"/>
</dbReference>
<dbReference type="SUPFAM" id="SSF46626">
    <property type="entry name" value="Cytochrome c"/>
    <property type="match status" value="1"/>
</dbReference>
<dbReference type="Pfam" id="PF13442">
    <property type="entry name" value="Cytochrome_CBB3"/>
    <property type="match status" value="1"/>
</dbReference>
<keyword evidence="4" id="KW-0249">Electron transport</keyword>
<dbReference type="OrthoDB" id="9814708at2"/>
<dbReference type="InterPro" id="IPR002323">
    <property type="entry name" value="Cyt_CIE"/>
</dbReference>
<comment type="caution">
    <text evidence="9">The sequence shown here is derived from an EMBL/GenBank/DDBJ whole genome shotgun (WGS) entry which is preliminary data.</text>
</comment>
<dbReference type="Gene3D" id="1.10.760.10">
    <property type="entry name" value="Cytochrome c-like domain"/>
    <property type="match status" value="1"/>
</dbReference>
<dbReference type="GO" id="GO:0005506">
    <property type="term" value="F:iron ion binding"/>
    <property type="evidence" value="ECO:0007669"/>
    <property type="project" value="InterPro"/>
</dbReference>
<keyword evidence="3 6" id="KW-0479">Metal-binding</keyword>
<accession>A0A4Y4D2I7</accession>
<sequence>MRPNASARHLTSRVVPALIACLTSGIAAADTARQGEQVYEEVCAACHGRGVARAPQLGDRRQWAPLIREGQPTLTAHAWVGIRGMPPRGGRADLSLEAFAGGVAYMAQRAGANWQPPDPALLKRIEAEVRKREARLKARGGKAD</sequence>
<dbReference type="PRINTS" id="PR00607">
    <property type="entry name" value="CYTCHROMECIE"/>
</dbReference>
<dbReference type="EMBL" id="BJNV01000060">
    <property type="protein sequence ID" value="GEC96980.1"/>
    <property type="molecule type" value="Genomic_DNA"/>
</dbReference>
<organism evidence="9 10">
    <name type="scientific">Zoogloea ramigera</name>
    <dbReference type="NCBI Taxonomy" id="350"/>
    <lineage>
        <taxon>Bacteria</taxon>
        <taxon>Pseudomonadati</taxon>
        <taxon>Pseudomonadota</taxon>
        <taxon>Betaproteobacteria</taxon>
        <taxon>Rhodocyclales</taxon>
        <taxon>Zoogloeaceae</taxon>
        <taxon>Zoogloea</taxon>
    </lineage>
</organism>
<dbReference type="PANTHER" id="PTHR40942">
    <property type="match status" value="1"/>
</dbReference>
<feature type="domain" description="Cytochrome c" evidence="8">
    <location>
        <begin position="30"/>
        <end position="110"/>
    </location>
</feature>
<keyword evidence="5 6" id="KW-0408">Iron</keyword>
<evidence type="ECO:0000256" key="6">
    <source>
        <dbReference type="PROSITE-ProRule" id="PRU00433"/>
    </source>
</evidence>
<evidence type="ECO:0000256" key="5">
    <source>
        <dbReference type="ARBA" id="ARBA00023004"/>
    </source>
</evidence>
<evidence type="ECO:0000259" key="8">
    <source>
        <dbReference type="PROSITE" id="PS51007"/>
    </source>
</evidence>
<name>A0A4Y4D2I7_ZOORA</name>
<evidence type="ECO:0000256" key="2">
    <source>
        <dbReference type="ARBA" id="ARBA00022617"/>
    </source>
</evidence>
<feature type="chain" id="PRO_5021381059" description="Cytochrome c domain-containing protein" evidence="7">
    <location>
        <begin position="30"/>
        <end position="144"/>
    </location>
</feature>
<protein>
    <recommendedName>
        <fullName evidence="8">Cytochrome c domain-containing protein</fullName>
    </recommendedName>
</protein>
<dbReference type="InterPro" id="IPR009056">
    <property type="entry name" value="Cyt_c-like_dom"/>
</dbReference>
<keyword evidence="2 6" id="KW-0349">Heme</keyword>
<reference evidence="9 10" key="1">
    <citation type="submission" date="2019-06" db="EMBL/GenBank/DDBJ databases">
        <title>Whole genome shotgun sequence of Zoogloea ramigera NBRC 15342.</title>
        <authorList>
            <person name="Hosoyama A."/>
            <person name="Uohara A."/>
            <person name="Ohji S."/>
            <person name="Ichikawa N."/>
        </authorList>
    </citation>
    <scope>NUCLEOTIDE SEQUENCE [LARGE SCALE GENOMIC DNA]</scope>
    <source>
        <strain evidence="9 10">NBRC 15342</strain>
    </source>
</reference>